<evidence type="ECO:0008006" key="4">
    <source>
        <dbReference type="Google" id="ProtNLM"/>
    </source>
</evidence>
<protein>
    <recommendedName>
        <fullName evidence="4">N-acetylglutamate synthase</fullName>
    </recommendedName>
</protein>
<dbReference type="InterPro" id="IPR058595">
    <property type="entry name" value="Avidin-like"/>
</dbReference>
<evidence type="ECO:0000313" key="3">
    <source>
        <dbReference type="Proteomes" id="UP000432015"/>
    </source>
</evidence>
<evidence type="ECO:0000256" key="1">
    <source>
        <dbReference type="SAM" id="MobiDB-lite"/>
    </source>
</evidence>
<dbReference type="EMBL" id="WOFH01000011">
    <property type="protein sequence ID" value="MUN40434.1"/>
    <property type="molecule type" value="Genomic_DNA"/>
</dbReference>
<name>A0A7K1L7L7_9ACTN</name>
<organism evidence="2 3">
    <name type="scientific">Actinomadura litoris</name>
    <dbReference type="NCBI Taxonomy" id="2678616"/>
    <lineage>
        <taxon>Bacteria</taxon>
        <taxon>Bacillati</taxon>
        <taxon>Actinomycetota</taxon>
        <taxon>Actinomycetes</taxon>
        <taxon>Streptosporangiales</taxon>
        <taxon>Thermomonosporaceae</taxon>
        <taxon>Actinomadura</taxon>
    </lineage>
</organism>
<gene>
    <name evidence="2" type="ORF">GNZ18_28105</name>
</gene>
<comment type="caution">
    <text evidence="2">The sequence shown here is derived from an EMBL/GenBank/DDBJ whole genome shotgun (WGS) entry which is preliminary data.</text>
</comment>
<feature type="region of interest" description="Disordered" evidence="1">
    <location>
        <begin position="91"/>
        <end position="117"/>
    </location>
</feature>
<dbReference type="Pfam" id="PF26421">
    <property type="entry name" value="Avidin_like"/>
    <property type="match status" value="1"/>
</dbReference>
<evidence type="ECO:0000313" key="2">
    <source>
        <dbReference type="EMBL" id="MUN40434.1"/>
    </source>
</evidence>
<feature type="compositionally biased region" description="Basic and acidic residues" evidence="1">
    <location>
        <begin position="106"/>
        <end position="117"/>
    </location>
</feature>
<keyword evidence="3" id="KW-1185">Reference proteome</keyword>
<reference evidence="2 3" key="1">
    <citation type="submission" date="2019-11" db="EMBL/GenBank/DDBJ databases">
        <authorList>
            <person name="Cao P."/>
        </authorList>
    </citation>
    <scope>NUCLEOTIDE SEQUENCE [LARGE SCALE GENOMIC DNA]</scope>
    <source>
        <strain evidence="2 3">NEAU-AAG5</strain>
    </source>
</reference>
<dbReference type="Proteomes" id="UP000432015">
    <property type="component" value="Unassembled WGS sequence"/>
</dbReference>
<accession>A0A7K1L7L7</accession>
<dbReference type="AlphaFoldDB" id="A0A7K1L7L7"/>
<sequence>MDGRRFRAVQDTVGGEVGTETEFTYHEHDGEVWAEYGGGGVRRGFLVGTREGDRLDFRYSQLNTAGETSSGHCVTVVTTLPDGRIRLDETWEWESRPGSGTSAIEEPPHADRATRAE</sequence>
<proteinExistence type="predicted"/>